<dbReference type="PANTHER" id="PTHR31625">
    <property type="match status" value="1"/>
</dbReference>
<sequence length="252" mass="27450">MGSRVCVVNVTRVHPANTGDPVPRSRGGCPQDLARYCAGSACDRHRWAPRLTSAGEAFFSGVRADEIQSVKQQILAQSETIGEKLDTHPSTFVAVSSLVWTSIVHAKNLDPAVDAYYMVPVDLCRRLVPPVDERYFGNSVAPAAVRDLRDDGASLPRRGDGGRPTGWRGRLARDIRRGFQGEVHAHGLVAPSTDFEWGAPSRVEFLSLFVKELLLLLGAADGGVQVTVALDHAHMERFTANFLQVSGQRNKP</sequence>
<evidence type="ECO:0000256" key="2">
    <source>
        <dbReference type="ARBA" id="ARBA00023315"/>
    </source>
</evidence>
<protein>
    <submittedName>
        <fullName evidence="3">Uncharacterized protein</fullName>
    </submittedName>
</protein>
<dbReference type="Gene3D" id="3.30.559.10">
    <property type="entry name" value="Chloramphenicol acetyltransferase-like domain"/>
    <property type="match status" value="2"/>
</dbReference>
<dbReference type="InterPro" id="IPR051504">
    <property type="entry name" value="Plant_metabolite_acyltrans"/>
</dbReference>
<dbReference type="InterPro" id="IPR023213">
    <property type="entry name" value="CAT-like_dom_sf"/>
</dbReference>
<dbReference type="GO" id="GO:0016747">
    <property type="term" value="F:acyltransferase activity, transferring groups other than amino-acyl groups"/>
    <property type="evidence" value="ECO:0007669"/>
    <property type="project" value="UniProtKB-ARBA"/>
</dbReference>
<feature type="non-terminal residue" evidence="3">
    <location>
        <position position="1"/>
    </location>
</feature>
<reference evidence="3 4" key="1">
    <citation type="journal article" date="2019" name="Sci. Rep.">
        <title>A high-quality genome of Eragrostis curvula grass provides insights into Poaceae evolution and supports new strategies to enhance forage quality.</title>
        <authorList>
            <person name="Carballo J."/>
            <person name="Santos B.A.C.M."/>
            <person name="Zappacosta D."/>
            <person name="Garbus I."/>
            <person name="Selva J.P."/>
            <person name="Gallo C.A."/>
            <person name="Diaz A."/>
            <person name="Albertini E."/>
            <person name="Caccamo M."/>
            <person name="Echenique V."/>
        </authorList>
    </citation>
    <scope>NUCLEOTIDE SEQUENCE [LARGE SCALE GENOMIC DNA]</scope>
    <source>
        <strain evidence="4">cv. Victoria</strain>
        <tissue evidence="3">Leaf</tissue>
    </source>
</reference>
<keyword evidence="1" id="KW-0808">Transferase</keyword>
<name>A0A5J9TMP1_9POAL</name>
<dbReference type="Proteomes" id="UP000324897">
    <property type="component" value="Chromosome 3"/>
</dbReference>
<comment type="caution">
    <text evidence="3">The sequence shown here is derived from an EMBL/GenBank/DDBJ whole genome shotgun (WGS) entry which is preliminary data.</text>
</comment>
<dbReference type="EMBL" id="RWGY01000039">
    <property type="protein sequence ID" value="TVU12676.1"/>
    <property type="molecule type" value="Genomic_DNA"/>
</dbReference>
<gene>
    <name evidence="3" type="ORF">EJB05_46329</name>
</gene>
<dbReference type="Pfam" id="PF02458">
    <property type="entry name" value="Transferase"/>
    <property type="match status" value="1"/>
</dbReference>
<dbReference type="Gramene" id="TVU12676">
    <property type="protein sequence ID" value="TVU12676"/>
    <property type="gene ID" value="EJB05_46329"/>
</dbReference>
<proteinExistence type="predicted"/>
<accession>A0A5J9TMP1</accession>
<keyword evidence="4" id="KW-1185">Reference proteome</keyword>
<evidence type="ECO:0000256" key="1">
    <source>
        <dbReference type="ARBA" id="ARBA00022679"/>
    </source>
</evidence>
<keyword evidence="2" id="KW-0012">Acyltransferase</keyword>
<dbReference type="OrthoDB" id="671439at2759"/>
<dbReference type="AlphaFoldDB" id="A0A5J9TMP1"/>
<organism evidence="3 4">
    <name type="scientific">Eragrostis curvula</name>
    <name type="common">weeping love grass</name>
    <dbReference type="NCBI Taxonomy" id="38414"/>
    <lineage>
        <taxon>Eukaryota</taxon>
        <taxon>Viridiplantae</taxon>
        <taxon>Streptophyta</taxon>
        <taxon>Embryophyta</taxon>
        <taxon>Tracheophyta</taxon>
        <taxon>Spermatophyta</taxon>
        <taxon>Magnoliopsida</taxon>
        <taxon>Liliopsida</taxon>
        <taxon>Poales</taxon>
        <taxon>Poaceae</taxon>
        <taxon>PACMAD clade</taxon>
        <taxon>Chloridoideae</taxon>
        <taxon>Eragrostideae</taxon>
        <taxon>Eragrostidinae</taxon>
        <taxon>Eragrostis</taxon>
    </lineage>
</organism>
<evidence type="ECO:0000313" key="4">
    <source>
        <dbReference type="Proteomes" id="UP000324897"/>
    </source>
</evidence>
<evidence type="ECO:0000313" key="3">
    <source>
        <dbReference type="EMBL" id="TVU12676.1"/>
    </source>
</evidence>